<dbReference type="InterPro" id="IPR000160">
    <property type="entry name" value="GGDEF_dom"/>
</dbReference>
<protein>
    <submittedName>
        <fullName evidence="2">Diguanylate cyclase (GGDEF)-like protein</fullName>
    </submittedName>
</protein>
<proteinExistence type="predicted"/>
<accession>A0A4R3SYR7</accession>
<dbReference type="SUPFAM" id="SSF55073">
    <property type="entry name" value="Nucleotide cyclase"/>
    <property type="match status" value="1"/>
</dbReference>
<evidence type="ECO:0000313" key="2">
    <source>
        <dbReference type="EMBL" id="TCU53749.1"/>
    </source>
</evidence>
<comment type="caution">
    <text evidence="2">The sequence shown here is derived from an EMBL/GenBank/DDBJ whole genome shotgun (WGS) entry which is preliminary data.</text>
</comment>
<dbReference type="InterPro" id="IPR043128">
    <property type="entry name" value="Rev_trsase/Diguanyl_cyclase"/>
</dbReference>
<reference evidence="2 3" key="1">
    <citation type="submission" date="2019-03" db="EMBL/GenBank/DDBJ databases">
        <title>Genomic Encyclopedia of Type Strains, Phase IV (KMG-IV): sequencing the most valuable type-strain genomes for metagenomic binning, comparative biology and taxonomic classification.</title>
        <authorList>
            <person name="Goeker M."/>
        </authorList>
    </citation>
    <scope>NUCLEOTIDE SEQUENCE [LARGE SCALE GENOMIC DNA]</scope>
    <source>
        <strain evidence="2 3">DSM 29481</strain>
    </source>
</reference>
<dbReference type="NCBIfam" id="TIGR00254">
    <property type="entry name" value="GGDEF"/>
    <property type="match status" value="1"/>
</dbReference>
<keyword evidence="3" id="KW-1185">Reference proteome</keyword>
<dbReference type="EMBL" id="SMBP01000026">
    <property type="protein sequence ID" value="TCU53749.1"/>
    <property type="molecule type" value="Genomic_DNA"/>
</dbReference>
<name>A0A4R3SYR7_9FIRM</name>
<organism evidence="2 3">
    <name type="scientific">Longicatena caecimuris</name>
    <dbReference type="NCBI Taxonomy" id="1796635"/>
    <lineage>
        <taxon>Bacteria</taxon>
        <taxon>Bacillati</taxon>
        <taxon>Bacillota</taxon>
        <taxon>Erysipelotrichia</taxon>
        <taxon>Erysipelotrichales</taxon>
        <taxon>Erysipelotrichaceae</taxon>
        <taxon>Longicatena</taxon>
    </lineage>
</organism>
<dbReference type="InterPro" id="IPR035965">
    <property type="entry name" value="PAS-like_dom_sf"/>
</dbReference>
<gene>
    <name evidence="2" type="ORF">EDD61_12647</name>
</gene>
<evidence type="ECO:0000259" key="1">
    <source>
        <dbReference type="PROSITE" id="PS50887"/>
    </source>
</evidence>
<dbReference type="AlphaFoldDB" id="A0A4R3SYR7"/>
<evidence type="ECO:0000313" key="3">
    <source>
        <dbReference type="Proteomes" id="UP000295773"/>
    </source>
</evidence>
<dbReference type="Pfam" id="PF00990">
    <property type="entry name" value="GGDEF"/>
    <property type="match status" value="1"/>
</dbReference>
<dbReference type="PANTHER" id="PTHR46663">
    <property type="entry name" value="DIGUANYLATE CYCLASE DGCT-RELATED"/>
    <property type="match status" value="1"/>
</dbReference>
<dbReference type="Gene3D" id="3.30.450.20">
    <property type="entry name" value="PAS domain"/>
    <property type="match status" value="1"/>
</dbReference>
<dbReference type="SUPFAM" id="SSF55785">
    <property type="entry name" value="PYP-like sensor domain (PAS domain)"/>
    <property type="match status" value="1"/>
</dbReference>
<dbReference type="SMART" id="SM00267">
    <property type="entry name" value="GGDEF"/>
    <property type="match status" value="1"/>
</dbReference>
<dbReference type="PROSITE" id="PS50887">
    <property type="entry name" value="GGDEF"/>
    <property type="match status" value="1"/>
</dbReference>
<dbReference type="RefSeq" id="WP_132225659.1">
    <property type="nucleotide sequence ID" value="NZ_JANKBG010000026.1"/>
</dbReference>
<dbReference type="PANTHER" id="PTHR46663:SF2">
    <property type="entry name" value="GGDEF DOMAIN-CONTAINING PROTEIN"/>
    <property type="match status" value="1"/>
</dbReference>
<dbReference type="InterPro" id="IPR029787">
    <property type="entry name" value="Nucleotide_cyclase"/>
</dbReference>
<sequence length="660" mass="77730">MSISTDILHQMEILKYAGAVDRENEILYLSSYMQRETGLPSTNRMKNVVVNYSQFCDWSHTKQTAFDLQLVKTTNHHAYYRLQKISTTTTGQMFLMTNIDDILAIEMKQNYDRLQNKKLTNNIPCGLFKAALDESMTLLYHNLYFNKTFVYDPTDAISDIQQIVLPDEFMQLLKDIRSHKITVSDTYYFEEENRCIKKDGSIIWVLCRYAYEGNDIFGAVFDITDRKLIEDRLRISEQEYRIAMKQLNKTLLRYHIPTKTLSMGDPDDRVLGDYTEVKNVPECVQNMNLVAKESLEEYMRFYHAMLEGVPQGSAMFKLRVKDRDDYAWIKAHYFLTYDKEKHPVTSIISYEDYTEEYDQKLSYQRWIQIFENQKANAIAYYEYDITKDQLEVMESTVIPEIPFAKRRSFTFVAQYAANNFVYAKDRKKYLTIFDRQYLLSCYYQKKFVVTCEHRRYDVKKHIYWAKAEIQLMEDPYTKHIKAFVLIQDIDKIKCRELEVQLELESDSLTGLLNRKTIAEKVDYILQEQEEELHALIMLDLDNFKQLNDKLGHMQGDEVLRDVAQILRGLMRSHDLCARIGGDEYILFLKDICNREALRKKLQQLSDALSFNVDGITISASLGACLAPEHGDNFMTLYQKADEAMYARKRNGRHGFRIYGE</sequence>
<dbReference type="Proteomes" id="UP000295773">
    <property type="component" value="Unassembled WGS sequence"/>
</dbReference>
<dbReference type="InterPro" id="IPR052163">
    <property type="entry name" value="DGC-Regulatory_Protein"/>
</dbReference>
<dbReference type="CDD" id="cd01949">
    <property type="entry name" value="GGDEF"/>
    <property type="match status" value="1"/>
</dbReference>
<dbReference type="Gene3D" id="3.30.70.270">
    <property type="match status" value="1"/>
</dbReference>
<feature type="domain" description="GGDEF" evidence="1">
    <location>
        <begin position="531"/>
        <end position="660"/>
    </location>
</feature>